<reference evidence="2 3" key="1">
    <citation type="submission" date="2015-06" db="EMBL/GenBank/DDBJ databases">
        <title>Draft genome of the ant-associated black yeast Phialophora attae CBS 131958.</title>
        <authorList>
            <person name="Moreno L.F."/>
            <person name="Stielow B.J."/>
            <person name="de Hoog S."/>
            <person name="Vicente V.A."/>
            <person name="Weiss V.A."/>
            <person name="de Vries M."/>
            <person name="Cruz L.M."/>
            <person name="Souza E.M."/>
        </authorList>
    </citation>
    <scope>NUCLEOTIDE SEQUENCE [LARGE SCALE GENOMIC DNA]</scope>
    <source>
        <strain evidence="2 3">CBS 131958</strain>
    </source>
</reference>
<feature type="compositionally biased region" description="Gly residues" evidence="1">
    <location>
        <begin position="586"/>
        <end position="596"/>
    </location>
</feature>
<feature type="compositionally biased region" description="Basic and acidic residues" evidence="1">
    <location>
        <begin position="177"/>
        <end position="186"/>
    </location>
</feature>
<dbReference type="Gene3D" id="3.10.20.90">
    <property type="entry name" value="Phosphatidylinositol 3-kinase Catalytic Subunit, Chain A, domain 1"/>
    <property type="match status" value="1"/>
</dbReference>
<evidence type="ECO:0000313" key="3">
    <source>
        <dbReference type="Proteomes" id="UP000038010"/>
    </source>
</evidence>
<dbReference type="GeneID" id="28739234"/>
<name>A0A0N0NPX8_9EURO</name>
<dbReference type="PANTHER" id="PTHR38700">
    <property type="entry name" value="YALI0E22418P"/>
    <property type="match status" value="1"/>
</dbReference>
<dbReference type="Gene3D" id="2.30.29.30">
    <property type="entry name" value="Pleckstrin-homology domain (PH domain)/Phosphotyrosine-binding domain (PTB)"/>
    <property type="match status" value="1"/>
</dbReference>
<feature type="region of interest" description="Disordered" evidence="1">
    <location>
        <begin position="177"/>
        <end position="265"/>
    </location>
</feature>
<feature type="region of interest" description="Disordered" evidence="1">
    <location>
        <begin position="586"/>
        <end position="660"/>
    </location>
</feature>
<dbReference type="PANTHER" id="PTHR38700:SF1">
    <property type="entry name" value="PH DOMAIN-CONTAINING PROTEIN"/>
    <property type="match status" value="1"/>
</dbReference>
<keyword evidence="3" id="KW-1185">Reference proteome</keyword>
<organism evidence="2 3">
    <name type="scientific">Cyphellophora attinorum</name>
    <dbReference type="NCBI Taxonomy" id="1664694"/>
    <lineage>
        <taxon>Eukaryota</taxon>
        <taxon>Fungi</taxon>
        <taxon>Dikarya</taxon>
        <taxon>Ascomycota</taxon>
        <taxon>Pezizomycotina</taxon>
        <taxon>Eurotiomycetes</taxon>
        <taxon>Chaetothyriomycetidae</taxon>
        <taxon>Chaetothyriales</taxon>
        <taxon>Cyphellophoraceae</taxon>
        <taxon>Cyphellophora</taxon>
    </lineage>
</organism>
<feature type="compositionally biased region" description="Polar residues" evidence="1">
    <location>
        <begin position="122"/>
        <end position="131"/>
    </location>
</feature>
<comment type="caution">
    <text evidence="2">The sequence shown here is derived from an EMBL/GenBank/DDBJ whole genome shotgun (WGS) entry which is preliminary data.</text>
</comment>
<dbReference type="InterPro" id="IPR029071">
    <property type="entry name" value="Ubiquitin-like_domsf"/>
</dbReference>
<dbReference type="SUPFAM" id="SSF54236">
    <property type="entry name" value="Ubiquitin-like"/>
    <property type="match status" value="1"/>
</dbReference>
<sequence>MEATTTTTSPPKFSRYRTVRARAATLQTLSSQSDHEQPAAPPLPKASTFAHADSGVKRAPSRYRRNNAIKDVTSPPLPSAPLPKIQDEHATPTSPSQRAQYSSDRHEKKGSHAHRDLGAVTRIQQHGQVPHSQHRDRSRQNGHAQQQTLIDPPDQRYDRAREEARLILEGEYDRLHRLKKQSERQNRAVGQTAPDLSRRRRSPPRETKGEEQGVADTTKQASTEQEVALPTKQSPATPKQKFARLRQRSEPETAQRTVPVPAEVPDSTTVPAAVAAPESVPPTTTLAAAPAFDAPLSAVNAGDRRVRVRFHTSEITLPVTTSTTAKDLLNSASVVLSNAPDPRTATLLESFTTDALALERPLRRYERIRDVLNSWDSDTQNHLFILGNGDDDEESTVKLHGLDFKDVPTKAGRDITLQMYYASRPGRWDKRWVRLREDGQVTISKNESGLESTNICHLSDFDLYAPTRKLIKRLKPPKKTIFAVKSQQKSAMFLEAHGANFAHFFCSGTKEVADQWYAAVHGWRSWYLVNVLGEGKVPQAGTGEVLGDRAAHLKRPGTSASADTVPYQLGSFKPLLDFDMLAAGSGGSDDGNGGLGRRSTDARHRRGASDVTHGGVSTSPKRSGTVRRGHPAAAPPSSYPMHTAAQPGVPGQPLHAPAHDTAFTGRGLLAAHAFTTSGPAGQHDPLPICEDSDQAFTGQGLLSRHATQRAQGGRGTGRGVAGARPGQPLVDMTPNSDFADGSLLRKLEGWRV</sequence>
<evidence type="ECO:0008006" key="4">
    <source>
        <dbReference type="Google" id="ProtNLM"/>
    </source>
</evidence>
<accession>A0A0N0NPX8</accession>
<dbReference type="VEuPathDB" id="FungiDB:AB675_7019"/>
<dbReference type="InterPro" id="IPR011993">
    <property type="entry name" value="PH-like_dom_sf"/>
</dbReference>
<evidence type="ECO:0000313" key="2">
    <source>
        <dbReference type="EMBL" id="KPI43271.1"/>
    </source>
</evidence>
<gene>
    <name evidence="2" type="ORF">AB675_7019</name>
</gene>
<dbReference type="OrthoDB" id="6235964at2759"/>
<proteinExistence type="predicted"/>
<protein>
    <recommendedName>
        <fullName evidence="4">PH domain-containing protein</fullName>
    </recommendedName>
</protein>
<dbReference type="EMBL" id="LFJN01000005">
    <property type="protein sequence ID" value="KPI43271.1"/>
    <property type="molecule type" value="Genomic_DNA"/>
</dbReference>
<feature type="compositionally biased region" description="Polar residues" evidence="1">
    <location>
        <begin position="215"/>
        <end position="237"/>
    </location>
</feature>
<dbReference type="Proteomes" id="UP000038010">
    <property type="component" value="Unassembled WGS sequence"/>
</dbReference>
<dbReference type="SUPFAM" id="SSF50729">
    <property type="entry name" value="PH domain-like"/>
    <property type="match status" value="1"/>
</dbReference>
<dbReference type="AlphaFoldDB" id="A0A0N0NPX8"/>
<feature type="compositionally biased region" description="Polar residues" evidence="1">
    <location>
        <begin position="91"/>
        <end position="102"/>
    </location>
</feature>
<evidence type="ECO:0000256" key="1">
    <source>
        <dbReference type="SAM" id="MobiDB-lite"/>
    </source>
</evidence>
<feature type="region of interest" description="Disordered" evidence="1">
    <location>
        <begin position="23"/>
        <end position="158"/>
    </location>
</feature>
<dbReference type="STRING" id="1664694.A0A0N0NPX8"/>
<dbReference type="RefSeq" id="XP_018003234.1">
    <property type="nucleotide sequence ID" value="XM_018147354.1"/>
</dbReference>
<feature type="region of interest" description="Disordered" evidence="1">
    <location>
        <begin position="705"/>
        <end position="735"/>
    </location>
</feature>